<dbReference type="BioCyc" id="ECAT999415-HMP:GTTI-443-MONOMER"/>
<organism evidence="2 3">
    <name type="scientific">Eggerthia catenaformis OT 569 = DSM 20559</name>
    <dbReference type="NCBI Taxonomy" id="999415"/>
    <lineage>
        <taxon>Bacteria</taxon>
        <taxon>Bacillati</taxon>
        <taxon>Bacillota</taxon>
        <taxon>Erysipelotrichia</taxon>
        <taxon>Erysipelotrichales</taxon>
        <taxon>Coprobacillaceae</taxon>
        <taxon>Eggerthia</taxon>
    </lineage>
</organism>
<accession>M2Q2Z8</accession>
<evidence type="ECO:0008006" key="4">
    <source>
        <dbReference type="Google" id="ProtNLM"/>
    </source>
</evidence>
<feature type="transmembrane region" description="Helical" evidence="1">
    <location>
        <begin position="35"/>
        <end position="54"/>
    </location>
</feature>
<dbReference type="AlphaFoldDB" id="M2Q2Z8"/>
<dbReference type="NCBIfam" id="TIGR04518">
    <property type="entry name" value="ECF_S_folT_fam"/>
    <property type="match status" value="1"/>
</dbReference>
<feature type="transmembrane region" description="Helical" evidence="1">
    <location>
        <begin position="134"/>
        <end position="155"/>
    </location>
</feature>
<keyword evidence="1" id="KW-1133">Transmembrane helix</keyword>
<feature type="transmembrane region" description="Helical" evidence="1">
    <location>
        <begin position="94"/>
        <end position="122"/>
    </location>
</feature>
<proteinExistence type="predicted"/>
<feature type="transmembrane region" description="Helical" evidence="1">
    <location>
        <begin position="175"/>
        <end position="193"/>
    </location>
</feature>
<dbReference type="Gene3D" id="1.10.1760.20">
    <property type="match status" value="2"/>
</dbReference>
<keyword evidence="3" id="KW-1185">Reference proteome</keyword>
<protein>
    <recommendedName>
        <fullName evidence="4">ECF transporter S component</fullName>
    </recommendedName>
</protein>
<dbReference type="Proteomes" id="UP000011758">
    <property type="component" value="Unassembled WGS sequence"/>
</dbReference>
<feature type="transmembrane region" description="Helical" evidence="1">
    <location>
        <begin position="66"/>
        <end position="88"/>
    </location>
</feature>
<feature type="transmembrane region" description="Helical" evidence="1">
    <location>
        <begin position="205"/>
        <end position="230"/>
    </location>
</feature>
<comment type="caution">
    <text evidence="2">The sequence shown here is derived from an EMBL/GenBank/DDBJ whole genome shotgun (WGS) entry which is preliminary data.</text>
</comment>
<dbReference type="eggNOG" id="ENOG502ZTQN">
    <property type="taxonomic scope" value="Bacteria"/>
</dbReference>
<keyword evidence="1" id="KW-0812">Transmembrane</keyword>
<evidence type="ECO:0000313" key="3">
    <source>
        <dbReference type="Proteomes" id="UP000011758"/>
    </source>
</evidence>
<dbReference type="InterPro" id="IPR030949">
    <property type="entry name" value="ECF_S_folate_fam"/>
</dbReference>
<feature type="transmembrane region" description="Helical" evidence="1">
    <location>
        <begin position="242"/>
        <end position="264"/>
    </location>
</feature>
<reference evidence="2 3" key="1">
    <citation type="submission" date="2013-02" db="EMBL/GenBank/DDBJ databases">
        <title>The Genome Sequence of Lactobacillus catenaformis F0143.</title>
        <authorList>
            <consortium name="The Broad Institute Genome Sequencing Platform"/>
            <person name="Earl A."/>
            <person name="Ward D."/>
            <person name="Feldgarden M."/>
            <person name="Gevers D."/>
            <person name="Izard J."/>
            <person name="Blanton J.M."/>
            <person name="Mathney J."/>
            <person name="Dewhirst F.E."/>
            <person name="Young S.K."/>
            <person name="Zeng Q."/>
            <person name="Gargeya S."/>
            <person name="Fitzgerald M."/>
            <person name="Haas B."/>
            <person name="Abouelleil A."/>
            <person name="Alvarado L."/>
            <person name="Arachchi H.M."/>
            <person name="Berlin A."/>
            <person name="Chapman S.B."/>
            <person name="Gearin G."/>
            <person name="Goldberg J."/>
            <person name="Griggs A."/>
            <person name="Gujja S."/>
            <person name="Hansen M."/>
            <person name="Heiman D."/>
            <person name="Howarth C."/>
            <person name="Larimer J."/>
            <person name="Lui A."/>
            <person name="MacDonald P.J.P."/>
            <person name="McCowen C."/>
            <person name="Montmayeur A."/>
            <person name="Murphy C."/>
            <person name="Neiman D."/>
            <person name="Pearson M."/>
            <person name="Priest M."/>
            <person name="Roberts A."/>
            <person name="Saif S."/>
            <person name="Shea T."/>
            <person name="Sisk P."/>
            <person name="Stolte C."/>
            <person name="Sykes S."/>
            <person name="Wortman J."/>
            <person name="Nusbaum C."/>
            <person name="Birren B."/>
        </authorList>
    </citation>
    <scope>NUCLEOTIDE SEQUENCE [LARGE SCALE GENOMIC DNA]</scope>
    <source>
        <strain evidence="2 3">OT 569</strain>
    </source>
</reference>
<dbReference type="EMBL" id="AGEJ01000008">
    <property type="protein sequence ID" value="EMD17280.1"/>
    <property type="molecule type" value="Genomic_DNA"/>
</dbReference>
<dbReference type="STRING" id="999415.HMPREF9943_00433"/>
<keyword evidence="1" id="KW-0472">Membrane</keyword>
<evidence type="ECO:0000256" key="1">
    <source>
        <dbReference type="SAM" id="Phobius"/>
    </source>
</evidence>
<name>M2Q2Z8_9FIRM</name>
<gene>
    <name evidence="2" type="ORF">HMPREF9943_00433</name>
</gene>
<evidence type="ECO:0000313" key="2">
    <source>
        <dbReference type="EMBL" id="EMD17280.1"/>
    </source>
</evidence>
<sequence length="272" mass="31106">MKQYKKMIQIVLLGILGLYGYLCFKKEPIYKDTRLLMISAMFVVITLIAKRLAIMVPLFGMESLRISIELIPIMLSGYLLPLGYGYMIGIVTDLIGLIIVPTGFPFFGFTLSLVLAATLPRWIHLYFKNINGKVLYRIMSLIIILLSLGGLLFVSQTDSLNISKVQYSFSSAFKIAMIVFIGIMCAVFEYLLYRQNKTMNEKDHQLLYDWMMIVITIESLITFILTPLWLDIMYSIPFMVSLSIRLFKACFILPIDIIVGYALLKVIKSLKI</sequence>